<dbReference type="AlphaFoldDB" id="A0A235B569"/>
<comment type="caution">
    <text evidence="15">The sequence shown here is derived from an EMBL/GenBank/DDBJ whole genome shotgun (WGS) entry which is preliminary data.</text>
</comment>
<dbReference type="GO" id="GO:0019303">
    <property type="term" value="P:D-ribose catabolic process"/>
    <property type="evidence" value="ECO:0007669"/>
    <property type="project" value="UniProtKB-UniRule"/>
</dbReference>
<feature type="compositionally biased region" description="Basic and acidic residues" evidence="13">
    <location>
        <begin position="296"/>
        <end position="310"/>
    </location>
</feature>
<keyword evidence="6 12" id="KW-0547">Nucleotide-binding</keyword>
<feature type="binding site" evidence="12">
    <location>
        <position position="284"/>
    </location>
    <ligand>
        <name>K(+)</name>
        <dbReference type="ChEBI" id="CHEBI:29103"/>
    </ligand>
</feature>
<evidence type="ECO:0000256" key="10">
    <source>
        <dbReference type="ARBA" id="ARBA00022958"/>
    </source>
</evidence>
<evidence type="ECO:0000256" key="5">
    <source>
        <dbReference type="ARBA" id="ARBA00022723"/>
    </source>
</evidence>
<comment type="catalytic activity">
    <reaction evidence="12">
        <text>D-ribose + ATP = D-ribose 5-phosphate + ADP + H(+)</text>
        <dbReference type="Rhea" id="RHEA:13697"/>
        <dbReference type="ChEBI" id="CHEBI:15378"/>
        <dbReference type="ChEBI" id="CHEBI:30616"/>
        <dbReference type="ChEBI" id="CHEBI:47013"/>
        <dbReference type="ChEBI" id="CHEBI:78346"/>
        <dbReference type="ChEBI" id="CHEBI:456216"/>
        <dbReference type="EC" id="2.7.1.15"/>
    </reaction>
</comment>
<dbReference type="PRINTS" id="PR00990">
    <property type="entry name" value="RIBOKINASE"/>
</dbReference>
<evidence type="ECO:0000256" key="7">
    <source>
        <dbReference type="ARBA" id="ARBA00022777"/>
    </source>
</evidence>
<feature type="binding site" evidence="12">
    <location>
        <position position="250"/>
    </location>
    <ligand>
        <name>K(+)</name>
        <dbReference type="ChEBI" id="CHEBI:29103"/>
    </ligand>
</feature>
<dbReference type="PROSITE" id="PS00584">
    <property type="entry name" value="PFKB_KINASES_2"/>
    <property type="match status" value="1"/>
</dbReference>
<feature type="binding site" evidence="12">
    <location>
        <begin position="14"/>
        <end position="16"/>
    </location>
    <ligand>
        <name>substrate</name>
    </ligand>
</feature>
<comment type="subunit">
    <text evidence="12">Homodimer.</text>
</comment>
<keyword evidence="10 12" id="KW-0630">Potassium</keyword>
<comment type="similarity">
    <text evidence="1">Belongs to the carbohydrate kinase pfkB family.</text>
</comment>
<dbReference type="OrthoDB" id="9775849at2"/>
<evidence type="ECO:0000256" key="8">
    <source>
        <dbReference type="ARBA" id="ARBA00022840"/>
    </source>
</evidence>
<feature type="binding site" evidence="12">
    <location>
        <position position="248"/>
    </location>
    <ligand>
        <name>K(+)</name>
        <dbReference type="ChEBI" id="CHEBI:29103"/>
    </ligand>
</feature>
<evidence type="ECO:0000256" key="2">
    <source>
        <dbReference type="ARBA" id="ARBA00012035"/>
    </source>
</evidence>
<comment type="pathway">
    <text evidence="12">Carbohydrate metabolism; D-ribose degradation; D-ribose 5-phosphate from beta-D-ribopyranose: step 2/2.</text>
</comment>
<dbReference type="EC" id="2.7.1.15" evidence="2 12"/>
<dbReference type="InterPro" id="IPR011611">
    <property type="entry name" value="PfkB_dom"/>
</dbReference>
<dbReference type="SUPFAM" id="SSF53613">
    <property type="entry name" value="Ribokinase-like"/>
    <property type="match status" value="1"/>
</dbReference>
<feature type="domain" description="Carbohydrate kinase PfkB" evidence="14">
    <location>
        <begin position="6"/>
        <end position="296"/>
    </location>
</feature>
<keyword evidence="8 12" id="KW-0067">ATP-binding</keyword>
<dbReference type="PANTHER" id="PTHR10584:SF166">
    <property type="entry name" value="RIBOKINASE"/>
    <property type="match status" value="1"/>
</dbReference>
<comment type="cofactor">
    <cofactor evidence="12">
        <name>Mg(2+)</name>
        <dbReference type="ChEBI" id="CHEBI:18420"/>
    </cofactor>
    <text evidence="12">Requires a divalent cation, most likely magnesium in vivo, as an electrophilic catalyst to aid phosphoryl group transfer. It is the chelate of the metal and the nucleotide that is the actual substrate.</text>
</comment>
<comment type="subcellular location">
    <subcellularLocation>
        <location evidence="12">Cytoplasm</location>
    </subcellularLocation>
</comment>
<feature type="binding site" evidence="12">
    <location>
        <begin position="42"/>
        <end position="46"/>
    </location>
    <ligand>
        <name>substrate</name>
    </ligand>
</feature>
<dbReference type="InterPro" id="IPR029056">
    <property type="entry name" value="Ribokinase-like"/>
</dbReference>
<keyword evidence="12" id="KW-0963">Cytoplasm</keyword>
<feature type="binding site" evidence="12">
    <location>
        <position position="289"/>
    </location>
    <ligand>
        <name>K(+)</name>
        <dbReference type="ChEBI" id="CHEBI:29103"/>
    </ligand>
</feature>
<feature type="binding site" evidence="12">
    <location>
        <begin position="253"/>
        <end position="254"/>
    </location>
    <ligand>
        <name>ATP</name>
        <dbReference type="ChEBI" id="CHEBI:30616"/>
    </ligand>
</feature>
<evidence type="ECO:0000256" key="11">
    <source>
        <dbReference type="ARBA" id="ARBA00023277"/>
    </source>
</evidence>
<gene>
    <name evidence="12 15" type="primary">rbsK</name>
    <name evidence="15" type="ORF">CHM34_11950</name>
</gene>
<keyword evidence="5 12" id="KW-0479">Metal-binding</keyword>
<evidence type="ECO:0000256" key="4">
    <source>
        <dbReference type="ARBA" id="ARBA00022679"/>
    </source>
</evidence>
<dbReference type="GO" id="GO:0004747">
    <property type="term" value="F:ribokinase activity"/>
    <property type="evidence" value="ECO:0007669"/>
    <property type="project" value="UniProtKB-UniRule"/>
</dbReference>
<dbReference type="CDD" id="cd01174">
    <property type="entry name" value="ribokinase"/>
    <property type="match status" value="1"/>
</dbReference>
<keyword evidence="7 12" id="KW-0418">Kinase</keyword>
<dbReference type="GO" id="GO:0005524">
    <property type="term" value="F:ATP binding"/>
    <property type="evidence" value="ECO:0007669"/>
    <property type="project" value="UniProtKB-UniRule"/>
</dbReference>
<accession>A0A235B569</accession>
<feature type="binding site" evidence="12">
    <location>
        <position position="287"/>
    </location>
    <ligand>
        <name>K(+)</name>
        <dbReference type="ChEBI" id="CHEBI:29103"/>
    </ligand>
</feature>
<evidence type="ECO:0000256" key="12">
    <source>
        <dbReference type="HAMAP-Rule" id="MF_01987"/>
    </source>
</evidence>
<dbReference type="NCBIfam" id="TIGR02152">
    <property type="entry name" value="D_ribokin_bact"/>
    <property type="match status" value="1"/>
</dbReference>
<dbReference type="InterPro" id="IPR002173">
    <property type="entry name" value="Carboh/pur_kinase_PfkB_CS"/>
</dbReference>
<protein>
    <recommendedName>
        <fullName evidence="3 12">Ribokinase</fullName>
        <shortName evidence="12">RK</shortName>
        <ecNumber evidence="2 12">2.7.1.15</ecNumber>
    </recommendedName>
</protein>
<dbReference type="UniPathway" id="UPA00916">
    <property type="reaction ID" value="UER00889"/>
</dbReference>
<dbReference type="InterPro" id="IPR011877">
    <property type="entry name" value="Ribokinase"/>
</dbReference>
<feature type="binding site" evidence="12">
    <location>
        <position position="186"/>
    </location>
    <ligand>
        <name>ATP</name>
        <dbReference type="ChEBI" id="CHEBI:30616"/>
    </ligand>
</feature>
<dbReference type="InterPro" id="IPR002139">
    <property type="entry name" value="Ribo/fructo_kinase"/>
</dbReference>
<reference evidence="15 16" key="1">
    <citation type="submission" date="2017-07" db="EMBL/GenBank/DDBJ databases">
        <title>The genome sequence of Paludifilum halophilum highlights mechanisms for microbial adaptation to high salt environemnts.</title>
        <authorList>
            <person name="Belbahri L."/>
        </authorList>
    </citation>
    <scope>NUCLEOTIDE SEQUENCE [LARGE SCALE GENOMIC DNA]</scope>
    <source>
        <strain evidence="15 16">DSM 102817</strain>
    </source>
</reference>
<feature type="active site" description="Proton acceptor" evidence="12">
    <location>
        <position position="254"/>
    </location>
</feature>
<comment type="caution">
    <text evidence="12">Lacks conserved residue(s) required for the propagation of feature annotation.</text>
</comment>
<dbReference type="Proteomes" id="UP000215459">
    <property type="component" value="Unassembled WGS sequence"/>
</dbReference>
<keyword evidence="11 12" id="KW-0119">Carbohydrate metabolism</keyword>
<dbReference type="Gene3D" id="3.40.1190.20">
    <property type="match status" value="1"/>
</dbReference>
<comment type="activity regulation">
    <text evidence="12">Activated by a monovalent cation that binds near, but not in, the active site. The most likely occupant of the site in vivo is potassium. Ion binding induces a conformational change that may alter substrate affinity.</text>
</comment>
<feature type="binding site" evidence="12">
    <location>
        <begin position="221"/>
        <end position="226"/>
    </location>
    <ligand>
        <name>ATP</name>
        <dbReference type="ChEBI" id="CHEBI:30616"/>
    </ligand>
</feature>
<dbReference type="GO" id="GO:0005829">
    <property type="term" value="C:cytosol"/>
    <property type="evidence" value="ECO:0007669"/>
    <property type="project" value="TreeGrafter"/>
</dbReference>
<evidence type="ECO:0000256" key="6">
    <source>
        <dbReference type="ARBA" id="ARBA00022741"/>
    </source>
</evidence>
<sequence length="310" mass="32085">MSQRGKVTVVGSLNMDLVVKAERAPQKGETVMGEEVHFIPGGKGANQAVAAASLGAKTSMIGSVGDDPFGESLLSSLQERGVDTGTVKTVTEASTGIASILLSQGDNRITVVSGANSHTLPSDVEQHRQVITGADGVLLQLEVPLPAIQQAVELAKKAGKTVILNPAPARDLPQDLLEQVDYLTPNRSELELLSGISPEKEGLDRAMGRLLDRGVGHVVTTLGEDGAAYLSPGEETVRVPGHSVKAVDTTGAGDAFNAGLAVALAEGGSLEEAVRFAGKTAALAVTRLGAQSGMPNREEVESFDQGRNRP</sequence>
<evidence type="ECO:0000313" key="16">
    <source>
        <dbReference type="Proteomes" id="UP000215459"/>
    </source>
</evidence>
<proteinExistence type="inferred from homology"/>
<evidence type="ECO:0000313" key="15">
    <source>
        <dbReference type="EMBL" id="OYD07109.1"/>
    </source>
</evidence>
<keyword evidence="9 12" id="KW-0460">Magnesium</keyword>
<dbReference type="PANTHER" id="PTHR10584">
    <property type="entry name" value="SUGAR KINASE"/>
    <property type="match status" value="1"/>
</dbReference>
<feature type="region of interest" description="Disordered" evidence="13">
    <location>
        <begin position="291"/>
        <end position="310"/>
    </location>
</feature>
<feature type="binding site" evidence="12">
    <location>
        <position position="254"/>
    </location>
    <ligand>
        <name>substrate</name>
    </ligand>
</feature>
<comment type="similarity">
    <text evidence="12">Belongs to the carbohydrate kinase PfkB family. Ribokinase subfamily.</text>
</comment>
<feature type="binding site" evidence="12">
    <location>
        <position position="142"/>
    </location>
    <ligand>
        <name>substrate</name>
    </ligand>
</feature>
<comment type="function">
    <text evidence="12">Catalyzes the phosphorylation of ribose at O-5 in a reaction requiring ATP and magnesium. The resulting D-ribose-5-phosphate can then be used either for sythesis of nucleotides, histidine, and tryptophan, or as a component of the pentose phosphate pathway.</text>
</comment>
<dbReference type="GO" id="GO:0046872">
    <property type="term" value="F:metal ion binding"/>
    <property type="evidence" value="ECO:0007669"/>
    <property type="project" value="UniProtKB-KW"/>
</dbReference>
<dbReference type="EMBL" id="NOWF01000007">
    <property type="protein sequence ID" value="OYD07109.1"/>
    <property type="molecule type" value="Genomic_DNA"/>
</dbReference>
<evidence type="ECO:0000256" key="9">
    <source>
        <dbReference type="ARBA" id="ARBA00022842"/>
    </source>
</evidence>
<keyword evidence="16" id="KW-1185">Reference proteome</keyword>
<keyword evidence="4 12" id="KW-0808">Transferase</keyword>
<dbReference type="HAMAP" id="MF_01987">
    <property type="entry name" value="Ribokinase"/>
    <property type="match status" value="1"/>
</dbReference>
<evidence type="ECO:0000256" key="13">
    <source>
        <dbReference type="SAM" id="MobiDB-lite"/>
    </source>
</evidence>
<dbReference type="RefSeq" id="WP_094264852.1">
    <property type="nucleotide sequence ID" value="NZ_NOWF01000007.1"/>
</dbReference>
<dbReference type="Pfam" id="PF00294">
    <property type="entry name" value="PfkB"/>
    <property type="match status" value="1"/>
</dbReference>
<evidence type="ECO:0000259" key="14">
    <source>
        <dbReference type="Pfam" id="PF00294"/>
    </source>
</evidence>
<evidence type="ECO:0000256" key="3">
    <source>
        <dbReference type="ARBA" id="ARBA00016943"/>
    </source>
</evidence>
<organism evidence="15 16">
    <name type="scientific">Paludifilum halophilum</name>
    <dbReference type="NCBI Taxonomy" id="1642702"/>
    <lineage>
        <taxon>Bacteria</taxon>
        <taxon>Bacillati</taxon>
        <taxon>Bacillota</taxon>
        <taxon>Bacilli</taxon>
        <taxon>Bacillales</taxon>
        <taxon>Thermoactinomycetaceae</taxon>
        <taxon>Paludifilum</taxon>
    </lineage>
</organism>
<evidence type="ECO:0000256" key="1">
    <source>
        <dbReference type="ARBA" id="ARBA00005380"/>
    </source>
</evidence>
<name>A0A235B569_9BACL</name>